<accession>A0A937FDX7</accession>
<dbReference type="Gene3D" id="2.60.120.1130">
    <property type="match status" value="1"/>
</dbReference>
<name>A0A937FDX7_9BACT</name>
<dbReference type="SUPFAM" id="SSF54001">
    <property type="entry name" value="Cysteine proteinases"/>
    <property type="match status" value="1"/>
</dbReference>
<proteinExistence type="predicted"/>
<protein>
    <submittedName>
        <fullName evidence="2">Transglutaminase domain-containing protein</fullName>
    </submittedName>
</protein>
<keyword evidence="3" id="KW-1185">Reference proteome</keyword>
<evidence type="ECO:0000313" key="2">
    <source>
        <dbReference type="EMBL" id="MBL3658984.1"/>
    </source>
</evidence>
<evidence type="ECO:0000259" key="1">
    <source>
        <dbReference type="Pfam" id="PF01841"/>
    </source>
</evidence>
<reference evidence="2" key="1">
    <citation type="submission" date="2021-01" db="EMBL/GenBank/DDBJ databases">
        <title>Fulvivirga kasyanovii gen. nov., sp nov., a novel member of the phylum Bacteroidetes isolated from seawater in a mussel farm.</title>
        <authorList>
            <person name="Zhao L.-H."/>
            <person name="Wang Z.-J."/>
        </authorList>
    </citation>
    <scope>NUCLEOTIDE SEQUENCE</scope>
    <source>
        <strain evidence="2">2943</strain>
    </source>
</reference>
<dbReference type="InterPro" id="IPR002931">
    <property type="entry name" value="Transglutaminase-like"/>
</dbReference>
<dbReference type="RefSeq" id="WP_202246778.1">
    <property type="nucleotide sequence ID" value="NZ_JAESIY010000022.1"/>
</dbReference>
<dbReference type="InterPro" id="IPR038765">
    <property type="entry name" value="Papain-like_cys_pep_sf"/>
</dbReference>
<feature type="domain" description="Transglutaminase-like" evidence="1">
    <location>
        <begin position="268"/>
        <end position="372"/>
    </location>
</feature>
<comment type="caution">
    <text evidence="2">The sequence shown here is derived from an EMBL/GenBank/DDBJ whole genome shotgun (WGS) entry which is preliminary data.</text>
</comment>
<dbReference type="EMBL" id="JAESIY010000022">
    <property type="protein sequence ID" value="MBL3658984.1"/>
    <property type="molecule type" value="Genomic_DNA"/>
</dbReference>
<dbReference type="AlphaFoldDB" id="A0A937FDX7"/>
<dbReference type="Gene3D" id="2.60.40.3140">
    <property type="match status" value="1"/>
</dbReference>
<dbReference type="Gene3D" id="3.10.620.30">
    <property type="match status" value="1"/>
</dbReference>
<dbReference type="Proteomes" id="UP000659388">
    <property type="component" value="Unassembled WGS sequence"/>
</dbReference>
<evidence type="ECO:0000313" key="3">
    <source>
        <dbReference type="Proteomes" id="UP000659388"/>
    </source>
</evidence>
<dbReference type="Pfam" id="PF01841">
    <property type="entry name" value="Transglut_core"/>
    <property type="match status" value="1"/>
</dbReference>
<sequence length="626" mass="72489">MTLLMFIASISEGQKIDSERILEADRIAEDYKDASVASLNSTDHYRFAIHKKEDYLQIINEKDELFIGLKDNAEYVKRTYYNDNVELGKSSITTEKGKSFYHNKYCGHYQSGEIFYSDAQICAYKMPFNVTGTVAHFSSEATYLDPKYLTSVFFHEDLPVLKKEITFEIPVGIEVELKEINFKGYDIKKDIVGNKYIYTISNLEAQSTEENDPGFLHYMPHILILTKSYKNSQGSKIPVLASTNDLYKWYHELTSNIDNKSSELTSKVNEIIKDKTTDEEKIEAIYYWVQDNIQYIAFENGLAGFQPDPANKVLYNKYGDCKGMANLTKEMLRLAGYDARLTWIGTTRIPYTYDIPSLAVDNHMVCTLFLNDKRYILDATEKYNPIGFNAERIQGKQVLIEDGDHYLIDQVAEQPIEDYLEEKNWEYTITDGNLSGIGTSDIRGEFKKTIMNFIYAVNKVDQSKLLKAVISGSLEPDHFQVDNVNGLERHQPMHVEYNMQLNNQVSSFGSEMYLDMDFEDEYKNAQIEETRKIPYSFNSKKYSRTKAKLILPAGYTVHHLPKAVSIHNEFLSFQANYELKQDALYYYKEIKLLKPVLPTHAFEEWNTSIKDLNKFYNDLIILTREN</sequence>
<organism evidence="2 3">
    <name type="scientific">Fulvivirga sediminis</name>
    <dbReference type="NCBI Taxonomy" id="2803949"/>
    <lineage>
        <taxon>Bacteria</taxon>
        <taxon>Pseudomonadati</taxon>
        <taxon>Bacteroidota</taxon>
        <taxon>Cytophagia</taxon>
        <taxon>Cytophagales</taxon>
        <taxon>Fulvivirgaceae</taxon>
        <taxon>Fulvivirga</taxon>
    </lineage>
</organism>
<gene>
    <name evidence="2" type="ORF">JL102_22750</name>
</gene>